<name>W9XNL4_9EURO</name>
<accession>W9XNL4</accession>
<dbReference type="HOGENOM" id="CLU_419787_0_0_1"/>
<dbReference type="EMBL" id="AMWN01000007">
    <property type="protein sequence ID" value="EXJ81818.1"/>
    <property type="molecule type" value="Genomic_DNA"/>
</dbReference>
<dbReference type="AlphaFoldDB" id="W9XNL4"/>
<proteinExistence type="predicted"/>
<dbReference type="OrthoDB" id="4159306at2759"/>
<protein>
    <recommendedName>
        <fullName evidence="3">F-box domain-containing protein</fullName>
    </recommendedName>
</protein>
<gene>
    <name evidence="1" type="ORF">A1O1_07883</name>
</gene>
<evidence type="ECO:0008006" key="3">
    <source>
        <dbReference type="Google" id="ProtNLM"/>
    </source>
</evidence>
<sequence length="666" mass="77389">MVNTNGQGRKTRQILLSFAPKPNAQAALPSTLPSEATFYKASSRSAKPPTQLPTEVWDQIFDSAGTLGLKTFRLVCRDWCAIGTARLFSTLYVNSWERSWARLMAVAQSQYAPLVKKILWNALALPTDCLDAENWNYRYQNLLRGLSHADTLRFYETFTRIYQDHSGFRGSLNSGCMEGVADALRSFSNLHHLVLSDDFDLETSCIDPVVRKRVQQDAELICDVSAWLLKPQMWVPSGRVPITDEWWWFPFKSLEQDIRPFRDCLSITGMTVDFWDSHWDLLWRRFTTGRRGFNGLSLLLEQPSVKSLKFRVKFCLQPWFGFVQPRLDKVLQHMFEHAHAFRQLQELDVVASFVEGGSQYMDFIRDQELDMNILPEGEEEPVNGDEGDADDEHAGHSFEIEAISELSRPTTTATDLVRMFSDEYGFGGLLVNTMFAEFRAELVRLPNLRTLHLHNVTLNARSMLTWLVNQQQFRRYPLSIYLHGRCIIYGLLPGLFLEILQHLDVTLVYDLRNLYCYTNFDQPWNTNFLDITSVRSSTRSWGVAFPLRMEIWKLLDVDRDVARLPARDRYEPSERLHWFHQFSCASREQWDIMLEPRRPADLSRSHSLDMLREHCPDGILRENYTYCLYLARQMARFEWVKGVVGDHIPVEKDAERRITLLVVIAK</sequence>
<keyword evidence="2" id="KW-1185">Reference proteome</keyword>
<organism evidence="1 2">
    <name type="scientific">Capronia coronata CBS 617.96</name>
    <dbReference type="NCBI Taxonomy" id="1182541"/>
    <lineage>
        <taxon>Eukaryota</taxon>
        <taxon>Fungi</taxon>
        <taxon>Dikarya</taxon>
        <taxon>Ascomycota</taxon>
        <taxon>Pezizomycotina</taxon>
        <taxon>Eurotiomycetes</taxon>
        <taxon>Chaetothyriomycetidae</taxon>
        <taxon>Chaetothyriales</taxon>
        <taxon>Herpotrichiellaceae</taxon>
        <taxon>Capronia</taxon>
    </lineage>
</organism>
<comment type="caution">
    <text evidence="1">The sequence shown here is derived from an EMBL/GenBank/DDBJ whole genome shotgun (WGS) entry which is preliminary data.</text>
</comment>
<evidence type="ECO:0000313" key="2">
    <source>
        <dbReference type="Proteomes" id="UP000019484"/>
    </source>
</evidence>
<dbReference type="RefSeq" id="XP_007726939.1">
    <property type="nucleotide sequence ID" value="XM_007728749.1"/>
</dbReference>
<evidence type="ECO:0000313" key="1">
    <source>
        <dbReference type="EMBL" id="EXJ81818.1"/>
    </source>
</evidence>
<dbReference type="Proteomes" id="UP000019484">
    <property type="component" value="Unassembled WGS sequence"/>
</dbReference>
<reference evidence="1 2" key="1">
    <citation type="submission" date="2013-03" db="EMBL/GenBank/DDBJ databases">
        <title>The Genome Sequence of Capronia coronata CBS 617.96.</title>
        <authorList>
            <consortium name="The Broad Institute Genomics Platform"/>
            <person name="Cuomo C."/>
            <person name="de Hoog S."/>
            <person name="Gorbushina A."/>
            <person name="Walker B."/>
            <person name="Young S.K."/>
            <person name="Zeng Q."/>
            <person name="Gargeya S."/>
            <person name="Fitzgerald M."/>
            <person name="Haas B."/>
            <person name="Abouelleil A."/>
            <person name="Allen A.W."/>
            <person name="Alvarado L."/>
            <person name="Arachchi H.M."/>
            <person name="Berlin A.M."/>
            <person name="Chapman S.B."/>
            <person name="Gainer-Dewar J."/>
            <person name="Goldberg J."/>
            <person name="Griggs A."/>
            <person name="Gujja S."/>
            <person name="Hansen M."/>
            <person name="Howarth C."/>
            <person name="Imamovic A."/>
            <person name="Ireland A."/>
            <person name="Larimer J."/>
            <person name="McCowan C."/>
            <person name="Murphy C."/>
            <person name="Pearson M."/>
            <person name="Poon T.W."/>
            <person name="Priest M."/>
            <person name="Roberts A."/>
            <person name="Saif S."/>
            <person name="Shea T."/>
            <person name="Sisk P."/>
            <person name="Sykes S."/>
            <person name="Wortman J."/>
            <person name="Nusbaum C."/>
            <person name="Birren B."/>
        </authorList>
    </citation>
    <scope>NUCLEOTIDE SEQUENCE [LARGE SCALE GENOMIC DNA]</scope>
    <source>
        <strain evidence="1 2">CBS 617.96</strain>
    </source>
</reference>
<dbReference type="GeneID" id="19162738"/>